<evidence type="ECO:0000256" key="1">
    <source>
        <dbReference type="SAM" id="Phobius"/>
    </source>
</evidence>
<keyword evidence="1" id="KW-0812">Transmembrane</keyword>
<feature type="transmembrane region" description="Helical" evidence="1">
    <location>
        <begin position="216"/>
        <end position="241"/>
    </location>
</feature>
<evidence type="ECO:0008006" key="4">
    <source>
        <dbReference type="Google" id="ProtNLM"/>
    </source>
</evidence>
<feature type="transmembrane region" description="Helical" evidence="1">
    <location>
        <begin position="174"/>
        <end position="196"/>
    </location>
</feature>
<reference evidence="2" key="1">
    <citation type="submission" date="2020-09" db="EMBL/GenBank/DDBJ databases">
        <authorList>
            <person name="Kikuchi T."/>
        </authorList>
    </citation>
    <scope>NUCLEOTIDE SEQUENCE</scope>
    <source>
        <strain evidence="2">SH1</strain>
    </source>
</reference>
<dbReference type="Proteomes" id="UP000783686">
    <property type="component" value="Unassembled WGS sequence"/>
</dbReference>
<dbReference type="Proteomes" id="UP000614601">
    <property type="component" value="Unassembled WGS sequence"/>
</dbReference>
<keyword evidence="1" id="KW-0472">Membrane</keyword>
<dbReference type="OrthoDB" id="10509305at2759"/>
<accession>A0A811KSE9</accession>
<keyword evidence="3" id="KW-1185">Reference proteome</keyword>
<evidence type="ECO:0000313" key="3">
    <source>
        <dbReference type="Proteomes" id="UP000614601"/>
    </source>
</evidence>
<evidence type="ECO:0000313" key="2">
    <source>
        <dbReference type="EMBL" id="CAD5218641.1"/>
    </source>
</evidence>
<name>A0A811KSE9_9BILA</name>
<sequence>MLHPLSELFEYVVEQGYCEEFHIKLIVLNYVFFFVDHVAVVFLHFKFFIFAFERWYAINKKGKAPEDGVFAIKLLGGLAMFISLEVLFKTILFWMFDTADSVHVRLKKGLTVTGSAEFEGVCYFIFGFSLVVGVLLYKYTNGYIRKLRLKSESLAESFELSQSNRIANVLKPMIILYLAFGIACGPTLVLCFFMTFCENTSYLKNLYLAGVRVNYFNLSIYTLLSLVVALYKFGLITKRVIPSMPMMKMRDEQDNHFDYLTSSWEARRAKF</sequence>
<protein>
    <recommendedName>
        <fullName evidence="4">G_PROTEIN_RECEP_F1_2 domain-containing protein</fullName>
    </recommendedName>
</protein>
<comment type="caution">
    <text evidence="2">The sequence shown here is derived from an EMBL/GenBank/DDBJ whole genome shotgun (WGS) entry which is preliminary data.</text>
</comment>
<dbReference type="EMBL" id="CAJFCW020000004">
    <property type="protein sequence ID" value="CAG9111197.1"/>
    <property type="molecule type" value="Genomic_DNA"/>
</dbReference>
<keyword evidence="1" id="KW-1133">Transmembrane helix</keyword>
<organism evidence="2 3">
    <name type="scientific">Bursaphelenchus okinawaensis</name>
    <dbReference type="NCBI Taxonomy" id="465554"/>
    <lineage>
        <taxon>Eukaryota</taxon>
        <taxon>Metazoa</taxon>
        <taxon>Ecdysozoa</taxon>
        <taxon>Nematoda</taxon>
        <taxon>Chromadorea</taxon>
        <taxon>Rhabditida</taxon>
        <taxon>Tylenchina</taxon>
        <taxon>Tylenchomorpha</taxon>
        <taxon>Aphelenchoidea</taxon>
        <taxon>Aphelenchoididae</taxon>
        <taxon>Bursaphelenchus</taxon>
    </lineage>
</organism>
<feature type="transmembrane region" description="Helical" evidence="1">
    <location>
        <begin position="116"/>
        <end position="137"/>
    </location>
</feature>
<feature type="transmembrane region" description="Helical" evidence="1">
    <location>
        <begin position="30"/>
        <end position="49"/>
    </location>
</feature>
<feature type="transmembrane region" description="Helical" evidence="1">
    <location>
        <begin position="70"/>
        <end position="96"/>
    </location>
</feature>
<dbReference type="AlphaFoldDB" id="A0A811KSE9"/>
<proteinExistence type="predicted"/>
<dbReference type="EMBL" id="CAJFDH010000004">
    <property type="protein sequence ID" value="CAD5218641.1"/>
    <property type="molecule type" value="Genomic_DNA"/>
</dbReference>
<gene>
    <name evidence="2" type="ORF">BOKJ2_LOCUS7851</name>
</gene>